<dbReference type="InterPro" id="IPR036390">
    <property type="entry name" value="WH_DNA-bd_sf"/>
</dbReference>
<comment type="caution">
    <text evidence="6">The sequence shown here is derived from an EMBL/GenBank/DDBJ whole genome shotgun (WGS) entry which is preliminary data.</text>
</comment>
<dbReference type="EMBL" id="SMBU01000008">
    <property type="protein sequence ID" value="TCV00406.1"/>
    <property type="molecule type" value="Genomic_DNA"/>
</dbReference>
<dbReference type="AlphaFoldDB" id="A0A4R3V621"/>
<keyword evidence="2" id="KW-0805">Transcription regulation</keyword>
<gene>
    <name evidence="6" type="ORF">EV671_1008161</name>
</gene>
<protein>
    <submittedName>
        <fullName evidence="6">DNA-binding transcriptional LysR family regulator</fullName>
    </submittedName>
</protein>
<comment type="similarity">
    <text evidence="1">Belongs to the LysR transcriptional regulatory family.</text>
</comment>
<dbReference type="Pfam" id="PF00126">
    <property type="entry name" value="HTH_1"/>
    <property type="match status" value="1"/>
</dbReference>
<evidence type="ECO:0000313" key="6">
    <source>
        <dbReference type="EMBL" id="TCV00406.1"/>
    </source>
</evidence>
<dbReference type="SUPFAM" id="SSF53850">
    <property type="entry name" value="Periplasmic binding protein-like II"/>
    <property type="match status" value="1"/>
</dbReference>
<evidence type="ECO:0000256" key="3">
    <source>
        <dbReference type="ARBA" id="ARBA00023125"/>
    </source>
</evidence>
<organism evidence="6 7">
    <name type="scientific">Roseateles saccharophilus</name>
    <name type="common">Pseudomonas saccharophila</name>
    <dbReference type="NCBI Taxonomy" id="304"/>
    <lineage>
        <taxon>Bacteria</taxon>
        <taxon>Pseudomonadati</taxon>
        <taxon>Pseudomonadota</taxon>
        <taxon>Betaproteobacteria</taxon>
        <taxon>Burkholderiales</taxon>
        <taxon>Sphaerotilaceae</taxon>
        <taxon>Roseateles</taxon>
    </lineage>
</organism>
<dbReference type="GO" id="GO:0003700">
    <property type="term" value="F:DNA-binding transcription factor activity"/>
    <property type="evidence" value="ECO:0007669"/>
    <property type="project" value="InterPro"/>
</dbReference>
<reference evidence="6 7" key="1">
    <citation type="submission" date="2019-03" db="EMBL/GenBank/DDBJ databases">
        <title>Genomic Encyclopedia of Type Strains, Phase IV (KMG-IV): sequencing the most valuable type-strain genomes for metagenomic binning, comparative biology and taxonomic classification.</title>
        <authorList>
            <person name="Goeker M."/>
        </authorList>
    </citation>
    <scope>NUCLEOTIDE SEQUENCE [LARGE SCALE GENOMIC DNA]</scope>
    <source>
        <strain evidence="6 7">DSM 654</strain>
    </source>
</reference>
<accession>A0A4R3V621</accession>
<keyword evidence="4" id="KW-0804">Transcription</keyword>
<proteinExistence type="inferred from homology"/>
<dbReference type="InterPro" id="IPR036388">
    <property type="entry name" value="WH-like_DNA-bd_sf"/>
</dbReference>
<dbReference type="InterPro" id="IPR000847">
    <property type="entry name" value="LysR_HTH_N"/>
</dbReference>
<evidence type="ECO:0000256" key="1">
    <source>
        <dbReference type="ARBA" id="ARBA00009437"/>
    </source>
</evidence>
<evidence type="ECO:0000313" key="7">
    <source>
        <dbReference type="Proteomes" id="UP000295110"/>
    </source>
</evidence>
<evidence type="ECO:0000256" key="4">
    <source>
        <dbReference type="ARBA" id="ARBA00023163"/>
    </source>
</evidence>
<dbReference type="GO" id="GO:0003677">
    <property type="term" value="F:DNA binding"/>
    <property type="evidence" value="ECO:0007669"/>
    <property type="project" value="UniProtKB-KW"/>
</dbReference>
<keyword evidence="7" id="KW-1185">Reference proteome</keyword>
<sequence>MPIETATSAARSMEFRHLRYFLALAEELHYGRAAQRLAISQPPLSVAIQQLEAGVGARLFDRDSKGVRLTPAGAAFRTSAQALLERAEDACAQAREVQAGEVGRLRLGFVGSTLYSGLSGWLQAFQASHPKVEVVVIELNSQDQIDALLQEELDLGLVHTDRLPPALAARPLYSEPFLACLPASHPLAALAEIALAALSDQPFILFSRKGSPDYHARIVEICRRHGFFNPRLQHEGRHWLSVVSLVSQGLGVSIVPAAFQRAGVQGAVFRPLAEAIEGSAVFAAWRKDSAGVLREKFLAAMPGPTADRPPGLANM</sequence>
<dbReference type="PROSITE" id="PS50931">
    <property type="entry name" value="HTH_LYSR"/>
    <property type="match status" value="1"/>
</dbReference>
<dbReference type="Pfam" id="PF03466">
    <property type="entry name" value="LysR_substrate"/>
    <property type="match status" value="1"/>
</dbReference>
<dbReference type="PANTHER" id="PTHR30346:SF17">
    <property type="entry name" value="LYSR FAMILY TRANSCRIPTIONAL REGULATOR"/>
    <property type="match status" value="1"/>
</dbReference>
<dbReference type="PANTHER" id="PTHR30346">
    <property type="entry name" value="TRANSCRIPTIONAL DUAL REGULATOR HCAR-RELATED"/>
    <property type="match status" value="1"/>
</dbReference>
<dbReference type="InterPro" id="IPR005119">
    <property type="entry name" value="LysR_subst-bd"/>
</dbReference>
<dbReference type="FunFam" id="1.10.10.10:FF:000001">
    <property type="entry name" value="LysR family transcriptional regulator"/>
    <property type="match status" value="1"/>
</dbReference>
<dbReference type="Gene3D" id="3.40.190.10">
    <property type="entry name" value="Periplasmic binding protein-like II"/>
    <property type="match status" value="2"/>
</dbReference>
<dbReference type="GO" id="GO:0032993">
    <property type="term" value="C:protein-DNA complex"/>
    <property type="evidence" value="ECO:0007669"/>
    <property type="project" value="TreeGrafter"/>
</dbReference>
<keyword evidence="3 6" id="KW-0238">DNA-binding</keyword>
<dbReference type="Proteomes" id="UP000295110">
    <property type="component" value="Unassembled WGS sequence"/>
</dbReference>
<feature type="domain" description="HTH lysR-type" evidence="5">
    <location>
        <begin position="13"/>
        <end position="70"/>
    </location>
</feature>
<evidence type="ECO:0000256" key="2">
    <source>
        <dbReference type="ARBA" id="ARBA00023015"/>
    </source>
</evidence>
<dbReference type="PRINTS" id="PR00039">
    <property type="entry name" value="HTHLYSR"/>
</dbReference>
<dbReference type="Gene3D" id="1.10.10.10">
    <property type="entry name" value="Winged helix-like DNA-binding domain superfamily/Winged helix DNA-binding domain"/>
    <property type="match status" value="1"/>
</dbReference>
<name>A0A4R3V621_ROSSA</name>
<evidence type="ECO:0000259" key="5">
    <source>
        <dbReference type="PROSITE" id="PS50931"/>
    </source>
</evidence>
<dbReference type="SUPFAM" id="SSF46785">
    <property type="entry name" value="Winged helix' DNA-binding domain"/>
    <property type="match status" value="1"/>
</dbReference>